<sequence length="479" mass="57900">MAHRVETPKWILYRHTSDFWLICKVAGFLKYECKSSISIEEKMNLLHKLQEAGLYNERNPELPLDSINHRINTLANYMFWYKDVLFWENKFLFSPLWNLFLKHINDFWKLSKIFLTMLRWMQYEHPHWGSDPIFQLYPFRLIFKLLTDARIDSKLFVSEVAYLIVFMQSIDNASYEKLVTEIIKFRKKSNEEIAHLFRENEHVYVNAVYEWDYYTSKVLKSAGIVIKNEWETICKLKHGKSTYRTLKNNSVELNSNVRDYCFKLLEESPYTAEPLKLNDPQRLKIDVIKEIYSYYPTALLREIKEENLEVENILQLPKLIEQYSNNNEWEEAYLFEKVLTEWFNMFYNVEAKLIWWAGKTDIECLYLTKNKKFAVDAKSTQNKLSWINAWRLNRHRQLIWWEYTIVITPRYVPSVKYDIIWTQIVLVLASTFAEYLYNHINQENHKIDYEDFDSIITWNLWTDISSYISNLTLSKFWVG</sequence>
<name>K1XX89_9BACT</name>
<evidence type="ECO:0000313" key="1">
    <source>
        <dbReference type="EMBL" id="EKD25008.1"/>
    </source>
</evidence>
<dbReference type="AlphaFoldDB" id="K1XX89"/>
<dbReference type="EMBL" id="AMFJ01036138">
    <property type="protein sequence ID" value="EKD25008.1"/>
    <property type="molecule type" value="Genomic_DNA"/>
</dbReference>
<organism evidence="1">
    <name type="scientific">uncultured bacterium</name>
    <name type="common">gcode 4</name>
    <dbReference type="NCBI Taxonomy" id="1234023"/>
    <lineage>
        <taxon>Bacteria</taxon>
        <taxon>environmental samples</taxon>
    </lineage>
</organism>
<proteinExistence type="predicted"/>
<accession>K1XX89</accession>
<comment type="caution">
    <text evidence="1">The sequence shown here is derived from an EMBL/GenBank/DDBJ whole genome shotgun (WGS) entry which is preliminary data.</text>
</comment>
<reference evidence="1" key="1">
    <citation type="journal article" date="2012" name="Science">
        <title>Fermentation, hydrogen, and sulfur metabolism in multiple uncultivated bacterial phyla.</title>
        <authorList>
            <person name="Wrighton K.C."/>
            <person name="Thomas B.C."/>
            <person name="Sharon I."/>
            <person name="Miller C.S."/>
            <person name="Castelle C.J."/>
            <person name="VerBerkmoes N.C."/>
            <person name="Wilkins M.J."/>
            <person name="Hettich R.L."/>
            <person name="Lipton M.S."/>
            <person name="Williams K.H."/>
            <person name="Long P.E."/>
            <person name="Banfield J.F."/>
        </authorList>
    </citation>
    <scope>NUCLEOTIDE SEQUENCE [LARGE SCALE GENOMIC DNA]</scope>
</reference>
<gene>
    <name evidence="1" type="ORF">ACD_80C00131G0011</name>
</gene>
<protein>
    <submittedName>
        <fullName evidence="1">Uncharacterized protein</fullName>
    </submittedName>
</protein>